<gene>
    <name evidence="2" type="ORF">MCQ_01039</name>
</gene>
<accession>J1J4M3</accession>
<reference evidence="2 3" key="1">
    <citation type="submission" date="2012-03" db="EMBL/GenBank/DDBJ databases">
        <title>The Genome Sequence of Bartonella washoensis Sb944nv.</title>
        <authorList>
            <consortium name="The Broad Institute Genome Sequencing Platform"/>
            <consortium name="The Broad Institute Genome Sequencing Center for Infectious Disease"/>
            <person name="Feldgarden M."/>
            <person name="Kirby J."/>
            <person name="Kosoy M."/>
            <person name="Birtles R."/>
            <person name="Probert W.S."/>
            <person name="Chiaraviglio L."/>
            <person name="Young S.K."/>
            <person name="Zeng Q."/>
            <person name="Gargeya S."/>
            <person name="Fitzgerald M."/>
            <person name="Haas B."/>
            <person name="Abouelleil A."/>
            <person name="Alvarado L."/>
            <person name="Arachchi H.M."/>
            <person name="Berlin A."/>
            <person name="Chapman S.B."/>
            <person name="Gearin G."/>
            <person name="Goldberg J."/>
            <person name="Griggs A."/>
            <person name="Gujja S."/>
            <person name="Hansen M."/>
            <person name="Heiman D."/>
            <person name="Howarth C."/>
            <person name="Larimer J."/>
            <person name="Lui A."/>
            <person name="MacDonald P.J.P."/>
            <person name="McCowen C."/>
            <person name="Montmayeur A."/>
            <person name="Murphy C."/>
            <person name="Neiman D."/>
            <person name="Pearson M."/>
            <person name="Priest M."/>
            <person name="Roberts A."/>
            <person name="Saif S."/>
            <person name="Shea T."/>
            <person name="Sisk P."/>
            <person name="Stolte C."/>
            <person name="Sykes S."/>
            <person name="Wortman J."/>
            <person name="Nusbaum C."/>
            <person name="Birren B."/>
        </authorList>
    </citation>
    <scope>NUCLEOTIDE SEQUENCE [LARGE SCALE GENOMIC DNA]</scope>
    <source>
        <strain evidence="2 3">Sb944nv</strain>
    </source>
</reference>
<proteinExistence type="predicted"/>
<name>J1J4M3_9HYPH</name>
<protein>
    <submittedName>
        <fullName evidence="2">Uncharacterized protein</fullName>
    </submittedName>
</protein>
<keyword evidence="1" id="KW-0472">Membrane</keyword>
<keyword evidence="1" id="KW-1133">Transmembrane helix</keyword>
<comment type="caution">
    <text evidence="2">The sequence shown here is derived from an EMBL/GenBank/DDBJ whole genome shotgun (WGS) entry which is preliminary data.</text>
</comment>
<keyword evidence="1" id="KW-0812">Transmembrane</keyword>
<dbReference type="HOGENOM" id="CLU_2680240_0_0_5"/>
<dbReference type="AlphaFoldDB" id="J1J4M3"/>
<evidence type="ECO:0000256" key="1">
    <source>
        <dbReference type="SAM" id="Phobius"/>
    </source>
</evidence>
<dbReference type="Proteomes" id="UP000008947">
    <property type="component" value="Unassembled WGS sequence"/>
</dbReference>
<feature type="transmembrane region" description="Helical" evidence="1">
    <location>
        <begin position="27"/>
        <end position="48"/>
    </location>
</feature>
<organism evidence="2 3">
    <name type="scientific">Candidatus Bartonella washoeensis Sb944nv</name>
    <dbReference type="NCBI Taxonomy" id="1094563"/>
    <lineage>
        <taxon>Bacteria</taxon>
        <taxon>Pseudomonadati</taxon>
        <taxon>Pseudomonadota</taxon>
        <taxon>Alphaproteobacteria</taxon>
        <taxon>Hyphomicrobiales</taxon>
        <taxon>Bartonellaceae</taxon>
        <taxon>Bartonella</taxon>
    </lineage>
</organism>
<evidence type="ECO:0000313" key="3">
    <source>
        <dbReference type="Proteomes" id="UP000008947"/>
    </source>
</evidence>
<evidence type="ECO:0000313" key="2">
    <source>
        <dbReference type="EMBL" id="EJF78660.1"/>
    </source>
</evidence>
<keyword evidence="3" id="KW-1185">Reference proteome</keyword>
<sequence>MLLMNCFNAKVVAILEVGKYNDGAGLYFQNIMMLKRFFIILFMVWMVLGDEIVNKRVFFKQVYELSRTMAYCFK</sequence>
<dbReference type="EMBL" id="AILU01000033">
    <property type="protein sequence ID" value="EJF78660.1"/>
    <property type="molecule type" value="Genomic_DNA"/>
</dbReference>